<evidence type="ECO:0000256" key="3">
    <source>
        <dbReference type="ARBA" id="ARBA00011037"/>
    </source>
</evidence>
<dbReference type="EMBL" id="CP097332">
    <property type="protein sequence ID" value="UQX89742.1"/>
    <property type="molecule type" value="Genomic_DNA"/>
</dbReference>
<name>A0ABY4R331_9ACTN</name>
<accession>A0ABY4R331</accession>
<comment type="catalytic activity">
    <reaction evidence="1">
        <text>3-dehydroquinate = 3-dehydroshikimate + H2O</text>
        <dbReference type="Rhea" id="RHEA:21096"/>
        <dbReference type="ChEBI" id="CHEBI:15377"/>
        <dbReference type="ChEBI" id="CHEBI:16630"/>
        <dbReference type="ChEBI" id="CHEBI:32364"/>
        <dbReference type="EC" id="4.2.1.10"/>
    </reaction>
</comment>
<dbReference type="SUPFAM" id="SSF52304">
    <property type="entry name" value="Type II 3-dehydroquinate dehydratase"/>
    <property type="match status" value="1"/>
</dbReference>
<evidence type="ECO:0000313" key="8">
    <source>
        <dbReference type="Proteomes" id="UP001056336"/>
    </source>
</evidence>
<comment type="similarity">
    <text evidence="3">Belongs to the type-II 3-dehydroquinase family.</text>
</comment>
<reference evidence="7" key="1">
    <citation type="journal article" date="2018" name="Int. J. Syst. Evol. Microbiol.">
        <title>Jatrophihabitans telluris sp. nov., isolated from sediment soil of lava forest wetlands and the emended description of the genus Jatrophihabitans.</title>
        <authorList>
            <person name="Lee K.C."/>
            <person name="Suh M.K."/>
            <person name="Eom M.K."/>
            <person name="Kim K.K."/>
            <person name="Kim J.S."/>
            <person name="Kim D.S."/>
            <person name="Ko S.H."/>
            <person name="Shin Y.K."/>
            <person name="Lee J.S."/>
        </authorList>
    </citation>
    <scope>NUCLEOTIDE SEQUENCE</scope>
    <source>
        <strain evidence="7">N237</strain>
    </source>
</reference>
<dbReference type="InterPro" id="IPR036441">
    <property type="entry name" value="DHquinase_II_sf"/>
</dbReference>
<proteinExistence type="inferred from homology"/>
<protein>
    <recommendedName>
        <fullName evidence="5">3-dehydroquinate dehydratase</fullName>
        <ecNumber evidence="5">4.2.1.10</ecNumber>
    </recommendedName>
</protein>
<keyword evidence="8" id="KW-1185">Reference proteome</keyword>
<dbReference type="EC" id="4.2.1.10" evidence="5"/>
<evidence type="ECO:0000313" key="7">
    <source>
        <dbReference type="EMBL" id="UQX89742.1"/>
    </source>
</evidence>
<sequence length="69" mass="7291">MRRPAIAVVNGPHLDLLDECRPETHGRESSAEVDEHCTTHAESLGRGVAFGHCTGAISTAVAALEAGRR</sequence>
<dbReference type="Proteomes" id="UP001056336">
    <property type="component" value="Chromosome"/>
</dbReference>
<gene>
    <name evidence="7" type="ORF">M6D93_07010</name>
</gene>
<evidence type="ECO:0000256" key="5">
    <source>
        <dbReference type="ARBA" id="ARBA00012060"/>
    </source>
</evidence>
<comment type="subunit">
    <text evidence="4">Homododecamer.</text>
</comment>
<reference evidence="7" key="2">
    <citation type="submission" date="2022-05" db="EMBL/GenBank/DDBJ databases">
        <authorList>
            <person name="Kim J.-S."/>
            <person name="Lee K."/>
            <person name="Suh M."/>
            <person name="Eom M."/>
            <person name="Kim J.-S."/>
            <person name="Kim D.-S."/>
            <person name="Ko S.-H."/>
            <person name="Shin Y."/>
            <person name="Lee J.-S."/>
        </authorList>
    </citation>
    <scope>NUCLEOTIDE SEQUENCE</scope>
    <source>
        <strain evidence="7">N237</strain>
    </source>
</reference>
<evidence type="ECO:0000256" key="2">
    <source>
        <dbReference type="ARBA" id="ARBA00004902"/>
    </source>
</evidence>
<comment type="pathway">
    <text evidence="2">Metabolic intermediate biosynthesis; chorismate biosynthesis; chorismate from D-erythrose 4-phosphate and phosphoenolpyruvate: step 3/7.</text>
</comment>
<evidence type="ECO:0000256" key="1">
    <source>
        <dbReference type="ARBA" id="ARBA00001864"/>
    </source>
</evidence>
<keyword evidence="6" id="KW-0456">Lyase</keyword>
<dbReference type="RefSeq" id="WP_249773638.1">
    <property type="nucleotide sequence ID" value="NZ_CP097332.1"/>
</dbReference>
<dbReference type="Gene3D" id="3.40.50.9100">
    <property type="entry name" value="Dehydroquinase, class II"/>
    <property type="match status" value="1"/>
</dbReference>
<evidence type="ECO:0000256" key="6">
    <source>
        <dbReference type="ARBA" id="ARBA00023239"/>
    </source>
</evidence>
<organism evidence="7 8">
    <name type="scientific">Jatrophihabitans telluris</name>
    <dbReference type="NCBI Taxonomy" id="2038343"/>
    <lineage>
        <taxon>Bacteria</taxon>
        <taxon>Bacillati</taxon>
        <taxon>Actinomycetota</taxon>
        <taxon>Actinomycetes</taxon>
        <taxon>Jatrophihabitantales</taxon>
        <taxon>Jatrophihabitantaceae</taxon>
        <taxon>Jatrophihabitans</taxon>
    </lineage>
</organism>
<evidence type="ECO:0000256" key="4">
    <source>
        <dbReference type="ARBA" id="ARBA00011193"/>
    </source>
</evidence>